<evidence type="ECO:0000259" key="1">
    <source>
        <dbReference type="Pfam" id="PF12867"/>
    </source>
</evidence>
<dbReference type="AlphaFoldDB" id="A0A917MX49"/>
<dbReference type="Gene3D" id="1.20.120.450">
    <property type="entry name" value="dinb family like domain"/>
    <property type="match status" value="1"/>
</dbReference>
<dbReference type="Proteomes" id="UP000627292">
    <property type="component" value="Unassembled WGS sequence"/>
</dbReference>
<protein>
    <recommendedName>
        <fullName evidence="1">DinB-like domain-containing protein</fullName>
    </recommendedName>
</protein>
<dbReference type="RefSeq" id="WP_188953806.1">
    <property type="nucleotide sequence ID" value="NZ_BMIB01000003.1"/>
</dbReference>
<reference evidence="2" key="2">
    <citation type="submission" date="2020-09" db="EMBL/GenBank/DDBJ databases">
        <authorList>
            <person name="Sun Q."/>
            <person name="Zhou Y."/>
        </authorList>
    </citation>
    <scope>NUCLEOTIDE SEQUENCE</scope>
    <source>
        <strain evidence="2">CGMCC 1.15290</strain>
    </source>
</reference>
<sequence length="166" mass="19000">MSTRSTTAASHAAILSSLKHLLNGGNAHVSVEKAFENIEQKYRGVVPEGLPYSLWQLAEHIRITQWDILEFCRNPSHQSPQWPDEYWPEKPEPASNSEWDKTLRTINADRKAFIELLETPDIDLFTPFAHADNNQNMIREAMLIADHTAYHTGEAVVIRRLLGIWN</sequence>
<dbReference type="Pfam" id="PF12867">
    <property type="entry name" value="DinB_2"/>
    <property type="match status" value="1"/>
</dbReference>
<evidence type="ECO:0000313" key="3">
    <source>
        <dbReference type="Proteomes" id="UP000627292"/>
    </source>
</evidence>
<gene>
    <name evidence="2" type="ORF">GCM10011379_30950</name>
</gene>
<name>A0A917MX49_9BACT</name>
<reference evidence="2" key="1">
    <citation type="journal article" date="2014" name="Int. J. Syst. Evol. Microbiol.">
        <title>Complete genome sequence of Corynebacterium casei LMG S-19264T (=DSM 44701T), isolated from a smear-ripened cheese.</title>
        <authorList>
            <consortium name="US DOE Joint Genome Institute (JGI-PGF)"/>
            <person name="Walter F."/>
            <person name="Albersmeier A."/>
            <person name="Kalinowski J."/>
            <person name="Ruckert C."/>
        </authorList>
    </citation>
    <scope>NUCLEOTIDE SEQUENCE</scope>
    <source>
        <strain evidence="2">CGMCC 1.15290</strain>
    </source>
</reference>
<dbReference type="SUPFAM" id="SSF109854">
    <property type="entry name" value="DinB/YfiT-like putative metalloenzymes"/>
    <property type="match status" value="1"/>
</dbReference>
<dbReference type="EMBL" id="BMIB01000003">
    <property type="protein sequence ID" value="GGH71525.1"/>
    <property type="molecule type" value="Genomic_DNA"/>
</dbReference>
<dbReference type="InterPro" id="IPR034660">
    <property type="entry name" value="DinB/YfiT-like"/>
</dbReference>
<keyword evidence="3" id="KW-1185">Reference proteome</keyword>
<dbReference type="InterPro" id="IPR024775">
    <property type="entry name" value="DinB-like"/>
</dbReference>
<feature type="domain" description="DinB-like" evidence="1">
    <location>
        <begin position="32"/>
        <end position="154"/>
    </location>
</feature>
<comment type="caution">
    <text evidence="2">The sequence shown here is derived from an EMBL/GenBank/DDBJ whole genome shotgun (WGS) entry which is preliminary data.</text>
</comment>
<evidence type="ECO:0000313" key="2">
    <source>
        <dbReference type="EMBL" id="GGH71525.1"/>
    </source>
</evidence>
<proteinExistence type="predicted"/>
<organism evidence="2 3">
    <name type="scientific">Filimonas zeae</name>
    <dbReference type="NCBI Taxonomy" id="1737353"/>
    <lineage>
        <taxon>Bacteria</taxon>
        <taxon>Pseudomonadati</taxon>
        <taxon>Bacteroidota</taxon>
        <taxon>Chitinophagia</taxon>
        <taxon>Chitinophagales</taxon>
        <taxon>Chitinophagaceae</taxon>
        <taxon>Filimonas</taxon>
    </lineage>
</organism>
<accession>A0A917MX49</accession>